<name>A0ABN0QXT8_MYCUL</name>
<evidence type="ECO:0000313" key="3">
    <source>
        <dbReference type="Proteomes" id="UP000020681"/>
    </source>
</evidence>
<feature type="region of interest" description="Disordered" evidence="1">
    <location>
        <begin position="1"/>
        <end position="55"/>
    </location>
</feature>
<gene>
    <name evidence="2" type="ORF">I551_4043</name>
</gene>
<dbReference type="EMBL" id="JAOL01000120">
    <property type="protein sequence ID" value="EUA89531.1"/>
    <property type="molecule type" value="Genomic_DNA"/>
</dbReference>
<organism evidence="2 3">
    <name type="scientific">Mycobacterium ulcerans str. Harvey</name>
    <dbReference type="NCBI Taxonomy" id="1299332"/>
    <lineage>
        <taxon>Bacteria</taxon>
        <taxon>Bacillati</taxon>
        <taxon>Actinomycetota</taxon>
        <taxon>Actinomycetes</taxon>
        <taxon>Mycobacteriales</taxon>
        <taxon>Mycobacteriaceae</taxon>
        <taxon>Mycobacterium</taxon>
        <taxon>Mycobacterium ulcerans group</taxon>
    </lineage>
</organism>
<protein>
    <submittedName>
        <fullName evidence="2">Uncharacterized protein</fullName>
    </submittedName>
</protein>
<reference evidence="2 3" key="1">
    <citation type="submission" date="2014-01" db="EMBL/GenBank/DDBJ databases">
        <authorList>
            <person name="Dobos K."/>
            <person name="Lenaerts A."/>
            <person name="Ordway D."/>
            <person name="DeGroote M.A."/>
            <person name="Parker T."/>
            <person name="Sizemore C."/>
            <person name="Tallon L.J."/>
            <person name="Sadzewicz L.K."/>
            <person name="Sengamalay N."/>
            <person name="Fraser C.M."/>
            <person name="Hine E."/>
            <person name="Shefchek K.A."/>
            <person name="Das S.P."/>
            <person name="Tettelin H."/>
        </authorList>
    </citation>
    <scope>NUCLEOTIDE SEQUENCE [LARGE SCALE GENOMIC DNA]</scope>
    <source>
        <strain evidence="2 3">Harvey</strain>
    </source>
</reference>
<keyword evidence="3" id="KW-1185">Reference proteome</keyword>
<accession>A0ABN0QXT8</accession>
<comment type="caution">
    <text evidence="2">The sequence shown here is derived from an EMBL/GenBank/DDBJ whole genome shotgun (WGS) entry which is preliminary data.</text>
</comment>
<evidence type="ECO:0000313" key="2">
    <source>
        <dbReference type="EMBL" id="EUA89531.1"/>
    </source>
</evidence>
<sequence length="55" mass="5852">MPATRARQRIREQDAPATKASSVGPPATLPPVRAGSTPARRHRVLTARLPELSPG</sequence>
<evidence type="ECO:0000256" key="1">
    <source>
        <dbReference type="SAM" id="MobiDB-lite"/>
    </source>
</evidence>
<proteinExistence type="predicted"/>
<dbReference type="Proteomes" id="UP000020681">
    <property type="component" value="Unassembled WGS sequence"/>
</dbReference>